<proteinExistence type="predicted"/>
<accession>A0A8S5P7D9</accession>
<protein>
    <recommendedName>
        <fullName evidence="2">YqaJ viral recombinase domain-containing protein</fullName>
    </recommendedName>
</protein>
<dbReference type="EMBL" id="BK015344">
    <property type="protein sequence ID" value="DAE02339.1"/>
    <property type="molecule type" value="Genomic_DNA"/>
</dbReference>
<name>A0A8S5P7D9_9CAUD</name>
<sequence length="325" mass="37914">MNLDYKNDIINSRIGSLGSSDGKVLAAIAKNGCVQRGQVERLAIAKGLYERPNITNIAMQYGDFIENMIYDSLVQVDERWESNKCFRSQKYGREGLGLLVHIDFSLFDESRDKPLLLWVECKATTTDIEQTYKDYKEQLYIEYMLGKELAEELGADFKLELCHYDASVMFEDESQLQFAFDPDKISRKKVVFKKPVFDISFGMDIASKYVSEMTEYKREEIDWDYLPAEVQEQMKQVNNILVSIKEKQDSIEEFKSRFYDFLCKNEVKSIKTPYFTISRVDESVSIQFDKVRFTAEHPELAAKYQRAVKKKGYVLIKTKEVKDEK</sequence>
<evidence type="ECO:0008006" key="2">
    <source>
        <dbReference type="Google" id="ProtNLM"/>
    </source>
</evidence>
<evidence type="ECO:0000313" key="1">
    <source>
        <dbReference type="EMBL" id="DAE02339.1"/>
    </source>
</evidence>
<reference evidence="1" key="1">
    <citation type="journal article" date="2021" name="Proc. Natl. Acad. Sci. U.S.A.">
        <title>A Catalog of Tens of Thousands of Viruses from Human Metagenomes Reveals Hidden Associations with Chronic Diseases.</title>
        <authorList>
            <person name="Tisza M.J."/>
            <person name="Buck C.B."/>
        </authorList>
    </citation>
    <scope>NUCLEOTIDE SEQUENCE</scope>
    <source>
        <strain evidence="1">CttEB8</strain>
    </source>
</reference>
<organism evidence="1">
    <name type="scientific">Herelleviridae sp. cttEB8</name>
    <dbReference type="NCBI Taxonomy" id="2825832"/>
    <lineage>
        <taxon>Viruses</taxon>
        <taxon>Duplodnaviria</taxon>
        <taxon>Heunggongvirae</taxon>
        <taxon>Uroviricota</taxon>
        <taxon>Caudoviricetes</taxon>
        <taxon>Herelleviridae</taxon>
    </lineage>
</organism>